<dbReference type="SUPFAM" id="SSF53187">
    <property type="entry name" value="Zn-dependent exopeptidases"/>
    <property type="match status" value="1"/>
</dbReference>
<dbReference type="PANTHER" id="PTHR11963:SF48">
    <property type="entry name" value="DIPEPTIDASE B, ISOFORM A"/>
    <property type="match status" value="1"/>
</dbReference>
<protein>
    <recommendedName>
        <fullName evidence="5">Cytosol aminopeptidase domain-containing protein</fullName>
    </recommendedName>
</protein>
<evidence type="ECO:0000256" key="1">
    <source>
        <dbReference type="ARBA" id="ARBA00009528"/>
    </source>
</evidence>
<proteinExistence type="inferred from homology"/>
<dbReference type="Proteomes" id="UP001175271">
    <property type="component" value="Unassembled WGS sequence"/>
</dbReference>
<dbReference type="InterPro" id="IPR000819">
    <property type="entry name" value="Peptidase_M17_C"/>
</dbReference>
<name>A0AA39M255_9BILA</name>
<keyword evidence="7" id="KW-1185">Reference proteome</keyword>
<keyword evidence="3" id="KW-0645">Protease</keyword>
<gene>
    <name evidence="6" type="ORF">QR680_013805</name>
</gene>
<sequence length="637" mass="68988">MDGMVTTVLETTEDLALATLDAEEMDGPSEATDLVDAVNQVNSEKIKVASVTVTLSEDVVDLKENRADVCSAGMEASSMDLAAAVVLEDRSLEVTDVVAIAIGMEQAPPLIQLPCPFMMGSIFRLLSAELLPAKSIADQAFDGVIVVGHCLKELKAQSALSGLYNTLEGYFQLNAGARDSTSLIPIDKSIVPSGRLIYSGTGPVHRDFDDVRSYKAAAQAGVRLALSAGLKAPILATVPHKRFPQAELVSVLGSLHPLYVPLNVRDDGVPRRMEKLGLLAVQQDQKTFVHLAEAFEASFTVCRDVGDSDPIRMAPPRVGEYIEDVFKGGNVKVSVISNPEEIQKDYPMMAAVNRCANHVKSHQARLIKLEYDSGDGVDETVMMVGKGVTIDTGGTDIKTGGHMFGMSRDKYGSAIVGGFFKALDVLKPKKFKAIGYMCMVRNSIGSDAYTCDEVIKCRSGKRIHIYNTDAEGRLTMLDPLTHMREMAVNERNAHLMTIATLTGHEVLTHGFHGACLDNGPAVREKYGYKLQATGDEYGQPVEVDRLKAEDFKFHLAESPSADLRQGNTIPSTQTLRGHHTPAAFLQMASRIDEHGLDSDKPLKYSHLDIGSAMGDMPDVTFPNPLVALVAHHVIPRS</sequence>
<dbReference type="PRINTS" id="PR00481">
    <property type="entry name" value="LAMNOPPTDASE"/>
</dbReference>
<feature type="domain" description="Cytosol aminopeptidase" evidence="5">
    <location>
        <begin position="467"/>
        <end position="474"/>
    </location>
</feature>
<accession>A0AA39M255</accession>
<keyword evidence="2" id="KW-0031">Aminopeptidase</keyword>
<dbReference type="EMBL" id="JAUCMV010000002">
    <property type="protein sequence ID" value="KAK0418846.1"/>
    <property type="molecule type" value="Genomic_DNA"/>
</dbReference>
<dbReference type="GO" id="GO:0030145">
    <property type="term" value="F:manganese ion binding"/>
    <property type="evidence" value="ECO:0007669"/>
    <property type="project" value="InterPro"/>
</dbReference>
<comment type="similarity">
    <text evidence="1">Belongs to the peptidase M17 family.</text>
</comment>
<evidence type="ECO:0000313" key="6">
    <source>
        <dbReference type="EMBL" id="KAK0418846.1"/>
    </source>
</evidence>
<dbReference type="InterPro" id="IPR011356">
    <property type="entry name" value="Leucine_aapep/pepB"/>
</dbReference>
<evidence type="ECO:0000256" key="2">
    <source>
        <dbReference type="ARBA" id="ARBA00022438"/>
    </source>
</evidence>
<keyword evidence="4" id="KW-0378">Hydrolase</keyword>
<dbReference type="Gene3D" id="3.40.630.10">
    <property type="entry name" value="Zn peptidases"/>
    <property type="match status" value="1"/>
</dbReference>
<evidence type="ECO:0000256" key="3">
    <source>
        <dbReference type="ARBA" id="ARBA00022670"/>
    </source>
</evidence>
<dbReference type="PROSITE" id="PS00631">
    <property type="entry name" value="CYTOSOL_AP"/>
    <property type="match status" value="1"/>
</dbReference>
<evidence type="ECO:0000259" key="5">
    <source>
        <dbReference type="PROSITE" id="PS00631"/>
    </source>
</evidence>
<reference evidence="6" key="1">
    <citation type="submission" date="2023-06" db="EMBL/GenBank/DDBJ databases">
        <title>Genomic analysis of the entomopathogenic nematode Steinernema hermaphroditum.</title>
        <authorList>
            <person name="Schwarz E.M."/>
            <person name="Heppert J.K."/>
            <person name="Baniya A."/>
            <person name="Schwartz H.T."/>
            <person name="Tan C.-H."/>
            <person name="Antoshechkin I."/>
            <person name="Sternberg P.W."/>
            <person name="Goodrich-Blair H."/>
            <person name="Dillman A.R."/>
        </authorList>
    </citation>
    <scope>NUCLEOTIDE SEQUENCE</scope>
    <source>
        <strain evidence="6">PS9179</strain>
        <tissue evidence="6">Whole animal</tissue>
    </source>
</reference>
<evidence type="ECO:0000313" key="7">
    <source>
        <dbReference type="Proteomes" id="UP001175271"/>
    </source>
</evidence>
<evidence type="ECO:0000256" key="4">
    <source>
        <dbReference type="ARBA" id="ARBA00022801"/>
    </source>
</evidence>
<comment type="caution">
    <text evidence="6">The sequence shown here is derived from an EMBL/GenBank/DDBJ whole genome shotgun (WGS) entry which is preliminary data.</text>
</comment>
<organism evidence="6 7">
    <name type="scientific">Steinernema hermaphroditum</name>
    <dbReference type="NCBI Taxonomy" id="289476"/>
    <lineage>
        <taxon>Eukaryota</taxon>
        <taxon>Metazoa</taxon>
        <taxon>Ecdysozoa</taxon>
        <taxon>Nematoda</taxon>
        <taxon>Chromadorea</taxon>
        <taxon>Rhabditida</taxon>
        <taxon>Tylenchina</taxon>
        <taxon>Panagrolaimomorpha</taxon>
        <taxon>Strongyloidoidea</taxon>
        <taxon>Steinernematidae</taxon>
        <taxon>Steinernema</taxon>
    </lineage>
</organism>
<dbReference type="AlphaFoldDB" id="A0AA39M255"/>
<dbReference type="Pfam" id="PF00883">
    <property type="entry name" value="Peptidase_M17"/>
    <property type="match status" value="1"/>
</dbReference>
<dbReference type="GO" id="GO:0006508">
    <property type="term" value="P:proteolysis"/>
    <property type="evidence" value="ECO:0007669"/>
    <property type="project" value="UniProtKB-KW"/>
</dbReference>
<dbReference type="GO" id="GO:0005737">
    <property type="term" value="C:cytoplasm"/>
    <property type="evidence" value="ECO:0007669"/>
    <property type="project" value="InterPro"/>
</dbReference>
<dbReference type="PANTHER" id="PTHR11963">
    <property type="entry name" value="LEUCINE AMINOPEPTIDASE-RELATED"/>
    <property type="match status" value="1"/>
</dbReference>
<dbReference type="GO" id="GO:0070006">
    <property type="term" value="F:metalloaminopeptidase activity"/>
    <property type="evidence" value="ECO:0007669"/>
    <property type="project" value="InterPro"/>
</dbReference>